<protein>
    <submittedName>
        <fullName evidence="1">Uncharacterized protein</fullName>
    </submittedName>
</protein>
<sequence>MNIKQVKNELQDILSEKISYSIDLPIQTIISFLRTSKKTSTLLVERQQNKAEEIRYFIDTSFYNKPSIFWNAQNE</sequence>
<proteinExistence type="predicted"/>
<gene>
    <name evidence="1" type="ORF">BST83_16835</name>
</gene>
<reference evidence="1 2" key="1">
    <citation type="submission" date="2016-11" db="EMBL/GenBank/DDBJ databases">
        <title>Trade-off between light-utilization and light-protection in marine flavobacteria.</title>
        <authorList>
            <person name="Kumagai Y."/>
        </authorList>
    </citation>
    <scope>NUCLEOTIDE SEQUENCE [LARGE SCALE GENOMIC DNA]</scope>
    <source>
        <strain evidence="1 2">ATCC 700397</strain>
    </source>
</reference>
<dbReference type="Proteomes" id="UP000239522">
    <property type="component" value="Unassembled WGS sequence"/>
</dbReference>
<name>A0A2S7KK66_9FLAO</name>
<dbReference type="RefSeq" id="WP_104810941.1">
    <property type="nucleotide sequence ID" value="NZ_MQUA01000014.1"/>
</dbReference>
<accession>A0A2S7KK66</accession>
<organism evidence="1 2">
    <name type="scientific">Polaribacter filamentus</name>
    <dbReference type="NCBI Taxonomy" id="53483"/>
    <lineage>
        <taxon>Bacteria</taxon>
        <taxon>Pseudomonadati</taxon>
        <taxon>Bacteroidota</taxon>
        <taxon>Flavobacteriia</taxon>
        <taxon>Flavobacteriales</taxon>
        <taxon>Flavobacteriaceae</taxon>
    </lineage>
</organism>
<dbReference type="AlphaFoldDB" id="A0A2S7KK66"/>
<evidence type="ECO:0000313" key="2">
    <source>
        <dbReference type="Proteomes" id="UP000239522"/>
    </source>
</evidence>
<dbReference type="EMBL" id="MQUA01000014">
    <property type="protein sequence ID" value="PQB03004.1"/>
    <property type="molecule type" value="Genomic_DNA"/>
</dbReference>
<comment type="caution">
    <text evidence="1">The sequence shown here is derived from an EMBL/GenBank/DDBJ whole genome shotgun (WGS) entry which is preliminary data.</text>
</comment>
<keyword evidence="2" id="KW-1185">Reference proteome</keyword>
<evidence type="ECO:0000313" key="1">
    <source>
        <dbReference type="EMBL" id="PQB03004.1"/>
    </source>
</evidence>